<proteinExistence type="predicted"/>
<dbReference type="Proteomes" id="UP000306319">
    <property type="component" value="Unassembled WGS sequence"/>
</dbReference>
<keyword evidence="1" id="KW-0808">Transferase</keyword>
<keyword evidence="2" id="KW-1185">Reference proteome</keyword>
<gene>
    <name evidence="1" type="ORF">E5331_14835</name>
</gene>
<evidence type="ECO:0000313" key="1">
    <source>
        <dbReference type="EMBL" id="TGY77341.1"/>
    </source>
</evidence>
<sequence length="275" mass="31195">MDKPIEIDLHGILRSRLPRNVGRIVPGFLISGLERLIRQKELNEMLRAAFPARGSAFARKILEHLGVTVEVKGLENLEGHRRLMFASNHPLGGLDGIALIAVLGERYGDDGIRFLVNDMLMNVEPLRDMFIPVNKYGRQGRDRTRAIKEALESEMHILQFPAGLVSRLQPDGTISDLEWQKSFVAKSIESRRDVVPVKFEGMNSMVFYRTAKWRKKLGLKVNVEQALLPGELCKAGGKRFRIIFGKPISWEKLKAREENPRNLAAALRKMAYSLE</sequence>
<organism evidence="1 2">
    <name type="scientific">Lepagella muris</name>
    <dbReference type="NCBI Taxonomy" id="3032870"/>
    <lineage>
        <taxon>Bacteria</taxon>
        <taxon>Pseudomonadati</taxon>
        <taxon>Bacteroidota</taxon>
        <taxon>Bacteroidia</taxon>
        <taxon>Bacteroidales</taxon>
        <taxon>Muribaculaceae</taxon>
        <taxon>Lepagella</taxon>
    </lineage>
</organism>
<protein>
    <submittedName>
        <fullName evidence="1">Glycerol acyltransferase</fullName>
    </submittedName>
</protein>
<reference evidence="1" key="1">
    <citation type="submission" date="2019-04" db="EMBL/GenBank/DDBJ databases">
        <title>Microbes associate with the intestines of laboratory mice.</title>
        <authorList>
            <person name="Navarre W."/>
            <person name="Wong E."/>
            <person name="Huang K."/>
            <person name="Tropini C."/>
            <person name="Ng K."/>
            <person name="Yu B."/>
        </authorList>
    </citation>
    <scope>NUCLEOTIDE SEQUENCE</scope>
    <source>
        <strain evidence="1">NM04_E33</strain>
    </source>
</reference>
<accession>A0AC61RCX2</accession>
<evidence type="ECO:0000313" key="2">
    <source>
        <dbReference type="Proteomes" id="UP000306319"/>
    </source>
</evidence>
<name>A0AC61RCX2_9BACT</name>
<dbReference type="EMBL" id="SRYB01000026">
    <property type="protein sequence ID" value="TGY77341.1"/>
    <property type="molecule type" value="Genomic_DNA"/>
</dbReference>
<comment type="caution">
    <text evidence="1">The sequence shown here is derived from an EMBL/GenBank/DDBJ whole genome shotgun (WGS) entry which is preliminary data.</text>
</comment>
<keyword evidence="1" id="KW-0012">Acyltransferase</keyword>